<dbReference type="Proteomes" id="UP000077407">
    <property type="component" value="Unassembled WGS sequence"/>
</dbReference>
<accession>A0A162KJM4</accession>
<dbReference type="InterPro" id="IPR012902">
    <property type="entry name" value="N_methyl_site"/>
</dbReference>
<dbReference type="EMBL" id="LITT01000062">
    <property type="protein sequence ID" value="OAA83292.1"/>
    <property type="molecule type" value="Genomic_DNA"/>
</dbReference>
<name>A0A162KJM4_9CLOT</name>
<dbReference type="Pfam" id="PF07963">
    <property type="entry name" value="N_methyl"/>
    <property type="match status" value="1"/>
</dbReference>
<evidence type="ECO:0000313" key="3">
    <source>
        <dbReference type="Proteomes" id="UP000077407"/>
    </source>
</evidence>
<feature type="transmembrane region" description="Helical" evidence="1">
    <location>
        <begin position="40"/>
        <end position="62"/>
    </location>
</feature>
<dbReference type="NCBIfam" id="TIGR02532">
    <property type="entry name" value="IV_pilin_GFxxxE"/>
    <property type="match status" value="1"/>
</dbReference>
<gene>
    <name evidence="2" type="ORF">WY13_03620</name>
</gene>
<organism evidence="2 3">
    <name type="scientific">Clostridium ljungdahlii</name>
    <dbReference type="NCBI Taxonomy" id="1538"/>
    <lineage>
        <taxon>Bacteria</taxon>
        <taxon>Bacillati</taxon>
        <taxon>Bacillota</taxon>
        <taxon>Clostridia</taxon>
        <taxon>Eubacteriales</taxon>
        <taxon>Clostridiaceae</taxon>
        <taxon>Clostridium</taxon>
    </lineage>
</organism>
<protein>
    <recommendedName>
        <fullName evidence="4">Prepilin-type N-terminal cleavage/methylation domain-containing protein</fullName>
    </recommendedName>
</protein>
<comment type="caution">
    <text evidence="2">The sequence shown here is derived from an EMBL/GenBank/DDBJ whole genome shotgun (WGS) entry which is preliminary data.</text>
</comment>
<proteinExistence type="predicted"/>
<dbReference type="AlphaFoldDB" id="A0A162KJM4"/>
<evidence type="ECO:0008006" key="4">
    <source>
        <dbReference type="Google" id="ProtNLM"/>
    </source>
</evidence>
<keyword evidence="1" id="KW-1133">Transmembrane helix</keyword>
<dbReference type="PATRIC" id="fig|1538.10.peg.3698"/>
<evidence type="ECO:0000256" key="1">
    <source>
        <dbReference type="SAM" id="Phobius"/>
    </source>
</evidence>
<keyword evidence="1" id="KW-0472">Membrane</keyword>
<evidence type="ECO:0000313" key="2">
    <source>
        <dbReference type="EMBL" id="OAA83292.1"/>
    </source>
</evidence>
<sequence>MHYYVRGNSLRRYKVLICELKNFVVKILSHRKRILVKRGFTLIEVLCSITIFSVLFMMALFIQVDALKVKTYNEEMNNCTLVMEYVKNSIMYNCSYDSLLNLRMKERTYIDCSNLKFQHIKNINVTTLFSNEKPLKEPYIILKVTGEKVLKVNLQLHAKMYGNIKVEECDFYKGNYKK</sequence>
<reference evidence="2 3" key="1">
    <citation type="journal article" date="2015" name="Biotechnol. Bioeng.">
        <title>Genome sequence and phenotypic characterization of Caulobacter segnis.</title>
        <authorList>
            <person name="Patel S."/>
            <person name="Fletcher B."/>
            <person name="Scott D.C."/>
            <person name="Ely B."/>
        </authorList>
    </citation>
    <scope>NUCLEOTIDE SEQUENCE [LARGE SCALE GENOMIC DNA]</scope>
    <source>
        <strain evidence="2 3">ERI-2</strain>
    </source>
</reference>
<keyword evidence="1" id="KW-0812">Transmembrane</keyword>